<reference evidence="8 9" key="1">
    <citation type="submission" date="2017-04" db="EMBL/GenBank/DDBJ databases">
        <title>Genome sequencing of [Candida] sorbophila.</title>
        <authorList>
            <person name="Ahn J.O."/>
        </authorList>
    </citation>
    <scope>NUCLEOTIDE SEQUENCE [LARGE SCALE GENOMIC DNA]</scope>
    <source>
        <strain evidence="8 9">DS02</strain>
    </source>
</reference>
<evidence type="ECO:0000256" key="1">
    <source>
        <dbReference type="ARBA" id="ARBA00022387"/>
    </source>
</evidence>
<keyword evidence="9" id="KW-1185">Reference proteome</keyword>
<dbReference type="Pfam" id="PF13015">
    <property type="entry name" value="PRKCSH_1"/>
    <property type="match status" value="1"/>
</dbReference>
<evidence type="ECO:0000256" key="4">
    <source>
        <dbReference type="ARBA" id="ARBA00023157"/>
    </source>
</evidence>
<dbReference type="Proteomes" id="UP000238350">
    <property type="component" value="Unassembled WGS sequence"/>
</dbReference>
<keyword evidence="2 6" id="KW-0732">Signal</keyword>
<dbReference type="Pfam" id="PF12999">
    <property type="entry name" value="PRKCSH-like"/>
    <property type="match status" value="1"/>
</dbReference>
<dbReference type="InterPro" id="IPR028146">
    <property type="entry name" value="PRKCSH_N"/>
</dbReference>
<evidence type="ECO:0000256" key="6">
    <source>
        <dbReference type="SAM" id="SignalP"/>
    </source>
</evidence>
<feature type="chain" id="PRO_5015517543" description="Glucosidase 2 subunit beta" evidence="6">
    <location>
        <begin position="20"/>
        <end position="486"/>
    </location>
</feature>
<feature type="coiled-coil region" evidence="5">
    <location>
        <begin position="145"/>
        <end position="200"/>
    </location>
</feature>
<dbReference type="GeneID" id="36513975"/>
<dbReference type="SUPFAM" id="SSF50911">
    <property type="entry name" value="Mannose 6-phosphate receptor domain"/>
    <property type="match status" value="1"/>
</dbReference>
<dbReference type="GO" id="GO:0017177">
    <property type="term" value="C:glucosidase II complex"/>
    <property type="evidence" value="ECO:0007669"/>
    <property type="project" value="TreeGrafter"/>
</dbReference>
<keyword evidence="5" id="KW-0175">Coiled coil</keyword>
<dbReference type="Gene3D" id="2.70.130.10">
    <property type="entry name" value="Mannose-6-phosphate receptor binding domain"/>
    <property type="match status" value="1"/>
</dbReference>
<accession>A0A2T0FC83</accession>
<dbReference type="PANTHER" id="PTHR12630">
    <property type="entry name" value="N-LINKED OLIGOSACCHARIDE PROCESSING"/>
    <property type="match status" value="1"/>
</dbReference>
<feature type="coiled-coil region" evidence="5">
    <location>
        <begin position="328"/>
        <end position="362"/>
    </location>
</feature>
<dbReference type="RefSeq" id="XP_024662552.1">
    <property type="nucleotide sequence ID" value="XM_024806784.1"/>
</dbReference>
<dbReference type="GO" id="GO:0006491">
    <property type="term" value="P:N-glycan processing"/>
    <property type="evidence" value="ECO:0007669"/>
    <property type="project" value="TreeGrafter"/>
</dbReference>
<name>A0A2T0FC83_9ASCO</name>
<evidence type="ECO:0000313" key="9">
    <source>
        <dbReference type="Proteomes" id="UP000238350"/>
    </source>
</evidence>
<dbReference type="STRING" id="45607.A0A2T0FC83"/>
<evidence type="ECO:0000313" key="8">
    <source>
        <dbReference type="EMBL" id="PRT52606.1"/>
    </source>
</evidence>
<sequence length="486" mass="53724">MKHTLAATTVALLAAQATALKGVAPQDQDKYVPDADGMWACLGHPSIRIPFDRVNDDYCDCPDGSDEPGTGACAGVGNTKFYCENKGHIPAHIPVRFVNDGVCDYKLCCDGSDEPEGVCQDRCKEVHEDYIVRQKVAKEARERGLKKRAEMVQEAEKRKAWLEKELTKRQQELVAKEAEVQEAKENLEEAEADAVEHGVSVVDEKVVEAKAELVRLSEVSTRLRTDLIIALERQRQLDAVLGKMKEDYNPNFNDPAVKQAIRDWEEITAAGALSPSLDLLDTSHGNEILDEISEISAVGPASKNIISGALQWLADVFGWTGGIPAPNRDFTSAKVEDAKRRLGDLERELSDLNSQIIKDEHTLAFNFGKDDVLRALSETCIKNKVGEYDYEVCFFGDARQIGNGQATKLGKFSKVEFANDVFYLEFENGAQCWNGPIRRAEVTVRCGEETKITGVSEPEKCGYFIDMLSPAACSPDHVIDVAHDEL</sequence>
<organism evidence="8 9">
    <name type="scientific">Wickerhamiella sorbophila</name>
    <dbReference type="NCBI Taxonomy" id="45607"/>
    <lineage>
        <taxon>Eukaryota</taxon>
        <taxon>Fungi</taxon>
        <taxon>Dikarya</taxon>
        <taxon>Ascomycota</taxon>
        <taxon>Saccharomycotina</taxon>
        <taxon>Dipodascomycetes</taxon>
        <taxon>Dipodascales</taxon>
        <taxon>Trichomonascaceae</taxon>
        <taxon>Wickerhamiella</taxon>
    </lineage>
</organism>
<protein>
    <recommendedName>
        <fullName evidence="1">Glucosidase 2 subunit beta</fullName>
    </recommendedName>
</protein>
<dbReference type="InterPro" id="IPR036607">
    <property type="entry name" value="PRKCSH"/>
</dbReference>
<dbReference type="InterPro" id="IPR009011">
    <property type="entry name" value="Man6P_isomerase_rcpt-bd_dom_sf"/>
</dbReference>
<comment type="caution">
    <text evidence="8">The sequence shown here is derived from an EMBL/GenBank/DDBJ whole genome shotgun (WGS) entry which is preliminary data.</text>
</comment>
<keyword evidence="3" id="KW-0256">Endoplasmic reticulum</keyword>
<evidence type="ECO:0000256" key="5">
    <source>
        <dbReference type="SAM" id="Coils"/>
    </source>
</evidence>
<proteinExistence type="predicted"/>
<keyword evidence="4" id="KW-1015">Disulfide bond</keyword>
<dbReference type="PROSITE" id="PS51914">
    <property type="entry name" value="MRH"/>
    <property type="match status" value="1"/>
</dbReference>
<dbReference type="EMBL" id="NDIQ01000001">
    <property type="protein sequence ID" value="PRT52606.1"/>
    <property type="molecule type" value="Genomic_DNA"/>
</dbReference>
<dbReference type="OrthoDB" id="28322at2759"/>
<feature type="domain" description="MRH" evidence="7">
    <location>
        <begin position="378"/>
        <end position="475"/>
    </location>
</feature>
<dbReference type="InterPro" id="IPR044865">
    <property type="entry name" value="MRH_dom"/>
</dbReference>
<feature type="signal peptide" evidence="6">
    <location>
        <begin position="1"/>
        <end position="19"/>
    </location>
</feature>
<dbReference type="InterPro" id="IPR039794">
    <property type="entry name" value="Gtb1-like"/>
</dbReference>
<dbReference type="AlphaFoldDB" id="A0A2T0FC83"/>
<evidence type="ECO:0000256" key="2">
    <source>
        <dbReference type="ARBA" id="ARBA00022729"/>
    </source>
</evidence>
<gene>
    <name evidence="8" type="ORF">B9G98_00226</name>
</gene>
<evidence type="ECO:0000259" key="7">
    <source>
        <dbReference type="PROSITE" id="PS51914"/>
    </source>
</evidence>
<evidence type="ECO:0000256" key="3">
    <source>
        <dbReference type="ARBA" id="ARBA00022824"/>
    </source>
</evidence>
<dbReference type="PANTHER" id="PTHR12630:SF1">
    <property type="entry name" value="GLUCOSIDASE 2 SUBUNIT BETA"/>
    <property type="match status" value="1"/>
</dbReference>